<evidence type="ECO:0000313" key="1">
    <source>
        <dbReference type="EMBL" id="CAG8482061.1"/>
    </source>
</evidence>
<sequence length="1462" mass="165907">LQSQGDSRGELISFDTSLQTQQFMQPSTIYQSTDRLMFEDDNSDERDSTSRQLTSFLNKEKASVIDGEEEYVEMSGVSRREDVVNEHSSNIENNRKDYFEDFDKIDDVTSTRVHQKSQEETPHIHFDDPDRESSNKTNRKSRLAASKSLRRVSSMVARVSTRVVNISNLTREQLQKVDEYVSEDIKLPKRQSRFRKSTDQVSIIDDDKASLRQPIVEESPVGQNSTSGALGGNALFIFGPDHPVRKALYVILSNPFEIAGRIVVSGFIINPKNEETIDVTQSLSVSTESHHYAPNTVRGHSAYLRHTFNRLDLVAVVCYWIDLMLTFSGVHNFYIFKALSTLRSLRLLAISSALLVYKLSKDRYGGEGQYCGGHYQNGISHPFIGSPVSYAKGYVCPEGQVCMEVGNPYNGLYSFDNVGYSMILMFLVASTSNWTDLMYKIMDAEFGWSSIFFITGIVVLNFWLLNLFIAVIISMFAKIREDNASRSAFTLSKSTPVLLEEEEGWTLQNGHQKSSNWLSRFMERTNVVGSVAGLANLILFILMVNLIAAISGLLLLKGYIPNDGTNLMTFADFYNSFIAFYQLFSGSDWTTVFNNVLQYDSMFASTASAIIAALFLMTYIGVSNFILLNMFVAVIAENFEIAEEEKHKRQVQAFRQKSDPSIKKEEAIYRWNFYRYFKAKPKAIAVESIPSNLILQTQKSRVWDLLKDDQNIGKKSHPEKNFMEPTNKFVIRIKRFFGHEAEDDEIALIEREVSGLQYEETKGTTENMNPIATTVVDKHAETYIDDYQERQALKADFIAAHPGYDTSLWLFPSRNRLRRFCQLLVPPSHGRRIKGIPPSPTWSTLFSAFIYVCIVANVVLATIVVPSYQKQYFQDRGGLKRITWFWITDVVFAAIFTVECLIKIVADGFLLTPNAYLLNVWNILDFFVLATLYANVVIGPTSRFGAPRIIRSFKALRALRLINLNSAIKDTFYSILIAGAPRILDASFLALSLIIPFAIYGTNIFAGLFLNCNDNGSSIQTINDCVEEYGQTTFNWAYLSPRVWNNPYQYSFDSFKDSLLILFEGVSGEGWINVMNSAMQITGLNLSPQPNATKWNAMFFVIFNLAGSVFVLTVFVSVIITNFQKKSGEAYLTEEQKRWNDLKKLLKRIKPSKLPKKLEGSFQVRIHDSEHLVPNLVRNSRVVHSLTTPDERDSISSMKDKNRFDLLAKENIDTRKLQQNLKNLNPSKISQRKRIYNMIYQEAMLSTERDALGNEKGISFTNMLLLLAHYKLVDDEKCLQINEYIKRAKKLEKVKDNVCRDRVKSLLRTIYWRKKFKAIKESRRSVSESVPLIRVDNQESQVPTLQINTPGFGHISFQSNSPTTPTFAAIAQSPNSPNSQVFEHDGSLAVTLESNLESPSRISRDSSSGDFSGAGTNNTWNSVDASRDMDSATADQVLNSLQSNSWHGKIQVIYYYSRLSSE</sequence>
<organism evidence="1 2">
    <name type="scientific">Acaulospora colombiana</name>
    <dbReference type="NCBI Taxonomy" id="27376"/>
    <lineage>
        <taxon>Eukaryota</taxon>
        <taxon>Fungi</taxon>
        <taxon>Fungi incertae sedis</taxon>
        <taxon>Mucoromycota</taxon>
        <taxon>Glomeromycotina</taxon>
        <taxon>Glomeromycetes</taxon>
        <taxon>Diversisporales</taxon>
        <taxon>Acaulosporaceae</taxon>
        <taxon>Acaulospora</taxon>
    </lineage>
</organism>
<keyword evidence="2" id="KW-1185">Reference proteome</keyword>
<evidence type="ECO:0000313" key="2">
    <source>
        <dbReference type="Proteomes" id="UP000789525"/>
    </source>
</evidence>
<gene>
    <name evidence="1" type="ORF">ACOLOM_LOCUS2022</name>
</gene>
<dbReference type="EMBL" id="CAJVPT010002496">
    <property type="protein sequence ID" value="CAG8482061.1"/>
    <property type="molecule type" value="Genomic_DNA"/>
</dbReference>
<name>A0ACA9KNJ9_9GLOM</name>
<reference evidence="1" key="1">
    <citation type="submission" date="2021-06" db="EMBL/GenBank/DDBJ databases">
        <authorList>
            <person name="Kallberg Y."/>
            <person name="Tangrot J."/>
            <person name="Rosling A."/>
        </authorList>
    </citation>
    <scope>NUCLEOTIDE SEQUENCE</scope>
    <source>
        <strain evidence="1">CL356</strain>
    </source>
</reference>
<dbReference type="Proteomes" id="UP000789525">
    <property type="component" value="Unassembled WGS sequence"/>
</dbReference>
<feature type="non-terminal residue" evidence="1">
    <location>
        <position position="1"/>
    </location>
</feature>
<accession>A0ACA9KNJ9</accession>
<protein>
    <submittedName>
        <fullName evidence="1">10486_t:CDS:1</fullName>
    </submittedName>
</protein>
<comment type="caution">
    <text evidence="1">The sequence shown here is derived from an EMBL/GenBank/DDBJ whole genome shotgun (WGS) entry which is preliminary data.</text>
</comment>
<proteinExistence type="predicted"/>